<feature type="transmembrane region" description="Helical" evidence="1">
    <location>
        <begin position="129"/>
        <end position="154"/>
    </location>
</feature>
<dbReference type="OrthoDB" id="4704342at2"/>
<feature type="transmembrane region" description="Helical" evidence="1">
    <location>
        <begin position="425"/>
        <end position="447"/>
    </location>
</feature>
<feature type="transmembrane region" description="Helical" evidence="1">
    <location>
        <begin position="76"/>
        <end position="94"/>
    </location>
</feature>
<evidence type="ECO:0000313" key="2">
    <source>
        <dbReference type="EMBL" id="KIU16306.1"/>
    </source>
</evidence>
<feature type="transmembrane region" description="Helical" evidence="1">
    <location>
        <begin position="100"/>
        <end position="117"/>
    </location>
</feature>
<feature type="transmembrane region" description="Helical" evidence="1">
    <location>
        <begin position="207"/>
        <end position="227"/>
    </location>
</feature>
<feature type="transmembrane region" description="Helical" evidence="1">
    <location>
        <begin position="174"/>
        <end position="195"/>
    </location>
</feature>
<dbReference type="STRING" id="280871.TL10_14215"/>
<accession>A0A0D1LJU0</accession>
<evidence type="ECO:0000313" key="3">
    <source>
        <dbReference type="Proteomes" id="UP000032221"/>
    </source>
</evidence>
<keyword evidence="1" id="KW-0472">Membrane</keyword>
<gene>
    <name evidence="2" type="ORF">TL10_14215</name>
</gene>
<feature type="transmembrane region" description="Helical" evidence="1">
    <location>
        <begin position="318"/>
        <end position="340"/>
    </location>
</feature>
<sequence length="636" mass="67292">MSTQLEDRPMMECGVCQLDVPAGEYCGLCGAPLSEHRHDGPNWLRARSFSAAPGQHLLRLSITSSLFPHLSPRSRTSFMLGLIALVLALVATAMLRLPGALVAVAVLGLPVIFGIYLRESEFNRDAPRGNLWLAAGMAITLGVGWALLTGVVAARSYGIPLGAGIAAARMLRTGVGVTLGGLLLMQVPTLTLRLVRPGHREALHGYAIGAHSAIYFTAAATLTRLAPQFGTGMVNRDRPLQGLLVEAGIRGLATPIIAATVGGLIGAALWFTRPPNKAHQHRGYVRLTLTLIAVIVGVVYALLGLIDMVQLPQFVQLAMYFALTLIALLALRVGLHLALLHEAHDEYNMDEPLLCAQCGHVVPDAPFCAACGAATRASSRAARHGQRADRPVPADSLTVGLLPGYSLHATSYSATPTRTTKRVQVTLIFALAAVVVAALLVGVSGLLEKPAVRYVCPPECGHPPMGQPVTINPRFTAPDGSFSVAYPAAGAAYEVTKDDHGILAKLLAGDGGMLQLFSRPATGRQPKDIAAELITSSYPDAKTAYEVPNAMVGYQAGYGLVADWYPQGASRKFSRMRLLVLVAVKNDLALIAAATGPYHPFGPDFGSGKPSAVGLQLALDMGQYVNSFSWRGDPLR</sequence>
<comment type="caution">
    <text evidence="2">The sequence shown here is derived from an EMBL/GenBank/DDBJ whole genome shotgun (WGS) entry which is preliminary data.</text>
</comment>
<feature type="transmembrane region" description="Helical" evidence="1">
    <location>
        <begin position="247"/>
        <end position="271"/>
    </location>
</feature>
<organism evidence="2 3">
    <name type="scientific">Mycolicibacterium llatzerense</name>
    <dbReference type="NCBI Taxonomy" id="280871"/>
    <lineage>
        <taxon>Bacteria</taxon>
        <taxon>Bacillati</taxon>
        <taxon>Actinomycetota</taxon>
        <taxon>Actinomycetes</taxon>
        <taxon>Mycobacteriales</taxon>
        <taxon>Mycobacteriaceae</taxon>
        <taxon>Mycolicibacterium</taxon>
    </lineage>
</organism>
<keyword evidence="3" id="KW-1185">Reference proteome</keyword>
<evidence type="ECO:0000256" key="1">
    <source>
        <dbReference type="SAM" id="Phobius"/>
    </source>
</evidence>
<keyword evidence="1" id="KW-1133">Transmembrane helix</keyword>
<name>A0A0D1LJU0_9MYCO</name>
<feature type="transmembrane region" description="Helical" evidence="1">
    <location>
        <begin position="283"/>
        <end position="306"/>
    </location>
</feature>
<dbReference type="Proteomes" id="UP000032221">
    <property type="component" value="Unassembled WGS sequence"/>
</dbReference>
<reference evidence="2 3" key="1">
    <citation type="submission" date="2015-01" db="EMBL/GenBank/DDBJ databases">
        <title>Genome sequence of Mycobacterium llatzerense and Mycobacterium immunogenum recovered from brain abscess.</title>
        <authorList>
            <person name="Greninger A.L."/>
            <person name="Langelier C."/>
            <person name="Cunningham G."/>
            <person name="Chiu C.Y."/>
            <person name="Miller S."/>
        </authorList>
    </citation>
    <scope>NUCLEOTIDE SEQUENCE [LARGE SCALE GENOMIC DNA]</scope>
    <source>
        <strain evidence="2 3">CLUC14</strain>
    </source>
</reference>
<dbReference type="EMBL" id="JXST01000018">
    <property type="protein sequence ID" value="KIU16306.1"/>
    <property type="molecule type" value="Genomic_DNA"/>
</dbReference>
<protein>
    <submittedName>
        <fullName evidence="2">Uncharacterized protein</fullName>
    </submittedName>
</protein>
<keyword evidence="1" id="KW-0812">Transmembrane</keyword>
<proteinExistence type="predicted"/>
<dbReference type="AlphaFoldDB" id="A0A0D1LJU0"/>
<dbReference type="PATRIC" id="fig|280871.6.peg.2952"/>